<sequence>MKVVCVLSEGGDAGKRNSNILGCVENELGLRMFLEDRSHESVVTSDKDGNDSEFARHLHDDDVVISQPFWPAYITRERVAKASKLKLAITAGIGSDQVDLVVACDRNITMTVVTGSNINALMNKWIETDKLKPENVFSKLRLDRGVDALLDRNEQTLAAFISMYNARNPDSRASSIGMFVAQYGDNAVAETLVLARSESALEPLARNLQQQQFHEWQKSKKSADDVFKLMNIEEKDFSHIISPKLEIVKGYIMLLKATNPEDTTDLLSVVSNGFKGDGALAQAIVKKLAMLHSRNPVAAVASTAAEFEMLLFRRWFKSKIDPVSFYRQVFGVEEANAGRWQKAVVRRTWIITASKITTTDLSDDIRLFATSQIGRPSYRLLRTYDEERGHLGGLIHTGTSKVDDLLASAKLKEYEALVNKLQLGDDIVTSLRSSQLENLKQFVASFNHGKELKHQISLIAPLSAKYGDDIVAKTLVDLERKADTVPELANLVKQLRSEQLMEWLKKDKNVDEVFNLLKLKEDGYRVLRSRKIEVLEDYITLFNREKSVDETLLKVLTTGVAGDVFQVYR</sequence>
<evidence type="ECO:0000259" key="1">
    <source>
        <dbReference type="Pfam" id="PF00389"/>
    </source>
</evidence>
<reference evidence="2 3" key="2">
    <citation type="submission" date="2013-11" db="EMBL/GenBank/DDBJ databases">
        <title>The Genome Sequence of Phytophthora parasitica INRA-310.</title>
        <authorList>
            <consortium name="The Broad Institute Genomics Platform"/>
            <person name="Russ C."/>
            <person name="Tyler B."/>
            <person name="Panabieres F."/>
            <person name="Shan W."/>
            <person name="Tripathy S."/>
            <person name="Grunwald N."/>
            <person name="Machado M."/>
            <person name="Johnson C.S."/>
            <person name="Arredondo F."/>
            <person name="Hong C."/>
            <person name="Coffey M."/>
            <person name="Young S.K."/>
            <person name="Zeng Q."/>
            <person name="Gargeya S."/>
            <person name="Fitzgerald M."/>
            <person name="Abouelleil A."/>
            <person name="Alvarado L."/>
            <person name="Chapman S.B."/>
            <person name="Gainer-Dewar J."/>
            <person name="Goldberg J."/>
            <person name="Griggs A."/>
            <person name="Gujja S."/>
            <person name="Hansen M."/>
            <person name="Howarth C."/>
            <person name="Imamovic A."/>
            <person name="Ireland A."/>
            <person name="Larimer J."/>
            <person name="McCowan C."/>
            <person name="Murphy C."/>
            <person name="Pearson M."/>
            <person name="Poon T.W."/>
            <person name="Priest M."/>
            <person name="Roberts A."/>
            <person name="Saif S."/>
            <person name="Shea T."/>
            <person name="Sykes S."/>
            <person name="Wortman J."/>
            <person name="Nusbaum C."/>
            <person name="Birren B."/>
        </authorList>
    </citation>
    <scope>NUCLEOTIDE SEQUENCE [LARGE SCALE GENOMIC DNA]</scope>
    <source>
        <strain evidence="2 3">INRA-310</strain>
    </source>
</reference>
<dbReference type="Pfam" id="PF00389">
    <property type="entry name" value="2-Hacid_dh"/>
    <property type="match status" value="1"/>
</dbReference>
<proteinExistence type="predicted"/>
<reference evidence="3" key="1">
    <citation type="submission" date="2011-12" db="EMBL/GenBank/DDBJ databases">
        <authorList>
            <consortium name="The Broad Institute Genome Sequencing Platform"/>
            <person name="Russ C."/>
            <person name="Tyler B."/>
            <person name="Panabieres F."/>
            <person name="Shan W."/>
            <person name="Tripathy S."/>
            <person name="Grunwald N."/>
            <person name="Machado M."/>
            <person name="Young S.K."/>
            <person name="Zeng Q."/>
            <person name="Gargeya S."/>
            <person name="Fitzgerald M."/>
            <person name="Haas B."/>
            <person name="Abouelleil A."/>
            <person name="Alvarado L."/>
            <person name="Arachchi H.M."/>
            <person name="Berlin A."/>
            <person name="Chapman S.B."/>
            <person name="Gearin G."/>
            <person name="Goldberg J."/>
            <person name="Griggs A."/>
            <person name="Gujja S."/>
            <person name="Hansen M."/>
            <person name="Heiman D."/>
            <person name="Howarth C."/>
            <person name="Larimer J."/>
            <person name="Lui A."/>
            <person name="MacDonald P.J.P."/>
            <person name="McCowen C."/>
            <person name="Montmayeur A."/>
            <person name="Murphy C."/>
            <person name="Neiman D."/>
            <person name="Pearson M."/>
            <person name="Priest M."/>
            <person name="Roberts A."/>
            <person name="Saif S."/>
            <person name="Shea T."/>
            <person name="Sisk P."/>
            <person name="Stolte C."/>
            <person name="Sykes S."/>
            <person name="Wortman J."/>
            <person name="Nusbaum C."/>
            <person name="Birren B."/>
        </authorList>
    </citation>
    <scope>NUCLEOTIDE SEQUENCE [LARGE SCALE GENOMIC DNA]</scope>
    <source>
        <strain evidence="3">INRA-310</strain>
    </source>
</reference>
<dbReference type="VEuPathDB" id="FungiDB:PPTG_23677"/>
<name>W2PTM2_PHYN3</name>
<protein>
    <recommendedName>
        <fullName evidence="1">D-isomer specific 2-hydroxyacid dehydrogenase catalytic domain-containing protein</fullName>
    </recommendedName>
</protein>
<feature type="domain" description="D-isomer specific 2-hydroxyacid dehydrogenase catalytic" evidence="1">
    <location>
        <begin position="33"/>
        <end position="120"/>
    </location>
</feature>
<dbReference type="Proteomes" id="UP000018817">
    <property type="component" value="Unassembled WGS sequence"/>
</dbReference>
<dbReference type="GeneID" id="20192276"/>
<evidence type="ECO:0000313" key="3">
    <source>
        <dbReference type="Proteomes" id="UP000018817"/>
    </source>
</evidence>
<gene>
    <name evidence="2" type="ORF">PPTG_23677</name>
</gene>
<dbReference type="EMBL" id="KI669607">
    <property type="protein sequence ID" value="ETN03991.1"/>
    <property type="molecule type" value="Genomic_DNA"/>
</dbReference>
<dbReference type="RefSeq" id="XP_008910661.1">
    <property type="nucleotide sequence ID" value="XM_008912413.1"/>
</dbReference>
<evidence type="ECO:0000313" key="2">
    <source>
        <dbReference type="EMBL" id="ETN03991.1"/>
    </source>
</evidence>
<dbReference type="AlphaFoldDB" id="W2PTM2"/>
<dbReference type="GO" id="GO:0051287">
    <property type="term" value="F:NAD binding"/>
    <property type="evidence" value="ECO:0007669"/>
    <property type="project" value="InterPro"/>
</dbReference>
<accession>W2PTM2</accession>
<dbReference type="STRING" id="761204.W2PTM2"/>
<dbReference type="Gene3D" id="3.40.50.720">
    <property type="entry name" value="NAD(P)-binding Rossmann-like Domain"/>
    <property type="match status" value="1"/>
</dbReference>
<dbReference type="SUPFAM" id="SSF52283">
    <property type="entry name" value="Formate/glycerate dehydrogenase catalytic domain-like"/>
    <property type="match status" value="1"/>
</dbReference>
<organism evidence="2 3">
    <name type="scientific">Phytophthora nicotianae (strain INRA-310)</name>
    <name type="common">Phytophthora parasitica</name>
    <dbReference type="NCBI Taxonomy" id="761204"/>
    <lineage>
        <taxon>Eukaryota</taxon>
        <taxon>Sar</taxon>
        <taxon>Stramenopiles</taxon>
        <taxon>Oomycota</taxon>
        <taxon>Peronosporomycetes</taxon>
        <taxon>Peronosporales</taxon>
        <taxon>Peronosporaceae</taxon>
        <taxon>Phytophthora</taxon>
    </lineage>
</organism>
<dbReference type="GO" id="GO:0016616">
    <property type="term" value="F:oxidoreductase activity, acting on the CH-OH group of donors, NAD or NADP as acceptor"/>
    <property type="evidence" value="ECO:0007669"/>
    <property type="project" value="InterPro"/>
</dbReference>
<dbReference type="InterPro" id="IPR006139">
    <property type="entry name" value="D-isomer_2_OHA_DH_cat_dom"/>
</dbReference>